<name>A0AAJ0N3Q5_9XANT</name>
<evidence type="ECO:0000313" key="3">
    <source>
        <dbReference type="Proteomes" id="UP000030969"/>
    </source>
</evidence>
<accession>A0AAJ0N3Q5</accession>
<proteinExistence type="predicted"/>
<evidence type="ECO:0000256" key="1">
    <source>
        <dbReference type="SAM" id="MobiDB-lite"/>
    </source>
</evidence>
<sequence>MNTTMAARNGCGWQHCDMPLHLRRMAKSASSISSDVVGGGDRHASTAQRSTLAATAPPHDTADVNG</sequence>
<dbReference type="EMBL" id="JSYJ01000091">
    <property type="protein sequence ID" value="KHM93196.1"/>
    <property type="molecule type" value="Genomic_DNA"/>
</dbReference>
<reference evidence="2 3" key="1">
    <citation type="submission" date="2014-11" db="EMBL/GenBank/DDBJ databases">
        <title>Draft Genome Sequences of Xanthomonas vesicatoria Strains from the Balkan Peninsula.</title>
        <authorList>
            <person name="Vancheva T."/>
            <person name="Lefeuvre P."/>
            <person name="Bogatzevska N."/>
            <person name="Moncheva P."/>
            <person name="Koebnik R."/>
        </authorList>
    </citation>
    <scope>NUCLEOTIDE SEQUENCE [LARGE SCALE GENOMIC DNA]</scope>
    <source>
        <strain evidence="2 3">53M</strain>
    </source>
</reference>
<gene>
    <name evidence="2" type="ORF">OR61_14740</name>
</gene>
<comment type="caution">
    <text evidence="2">The sequence shown here is derived from an EMBL/GenBank/DDBJ whole genome shotgun (WGS) entry which is preliminary data.</text>
</comment>
<protein>
    <submittedName>
        <fullName evidence="2">Uncharacterized protein</fullName>
    </submittedName>
</protein>
<feature type="region of interest" description="Disordered" evidence="1">
    <location>
        <begin position="29"/>
        <end position="66"/>
    </location>
</feature>
<evidence type="ECO:0000313" key="2">
    <source>
        <dbReference type="EMBL" id="KHM93196.1"/>
    </source>
</evidence>
<dbReference type="Proteomes" id="UP000030969">
    <property type="component" value="Unassembled WGS sequence"/>
</dbReference>
<organism evidence="2 3">
    <name type="scientific">Xanthomonas vesicatoria</name>
    <dbReference type="NCBI Taxonomy" id="56460"/>
    <lineage>
        <taxon>Bacteria</taxon>
        <taxon>Pseudomonadati</taxon>
        <taxon>Pseudomonadota</taxon>
        <taxon>Gammaproteobacteria</taxon>
        <taxon>Lysobacterales</taxon>
        <taxon>Lysobacteraceae</taxon>
        <taxon>Xanthomonas</taxon>
    </lineage>
</organism>
<dbReference type="AlphaFoldDB" id="A0AAJ0N3Q5"/>